<accession>A0ABU4BNH5</accession>
<dbReference type="EMBL" id="JAWLKB010000001">
    <property type="protein sequence ID" value="MDV6265601.1"/>
    <property type="molecule type" value="Genomic_DNA"/>
</dbReference>
<feature type="domain" description="CobW/HypB/UreG nucleotide-binding" evidence="9">
    <location>
        <begin position="75"/>
        <end position="234"/>
    </location>
</feature>
<keyword evidence="2" id="KW-0533">Nickel</keyword>
<keyword evidence="7" id="KW-0342">GTP-binding</keyword>
<keyword evidence="3" id="KW-0479">Metal-binding</keyword>
<evidence type="ECO:0000256" key="3">
    <source>
        <dbReference type="ARBA" id="ARBA00022723"/>
    </source>
</evidence>
<dbReference type="Pfam" id="PF02492">
    <property type="entry name" value="cobW"/>
    <property type="match status" value="1"/>
</dbReference>
<comment type="caution">
    <text evidence="10">The sequence shown here is derived from an EMBL/GenBank/DDBJ whole genome shotgun (WGS) entry which is preliminary data.</text>
</comment>
<evidence type="ECO:0000256" key="1">
    <source>
        <dbReference type="ARBA" id="ARBA00006211"/>
    </source>
</evidence>
<feature type="region of interest" description="Disordered" evidence="8">
    <location>
        <begin position="16"/>
        <end position="43"/>
    </location>
</feature>
<name>A0ABU4BNH5_RHOGO</name>
<comment type="similarity">
    <text evidence="1">Belongs to the SIMIBI class G3E GTPase family. HypB/HupM subfamily.</text>
</comment>
<evidence type="ECO:0000256" key="6">
    <source>
        <dbReference type="ARBA" id="ARBA00022833"/>
    </source>
</evidence>
<dbReference type="Gene3D" id="3.40.50.300">
    <property type="entry name" value="P-loop containing nucleotide triphosphate hydrolases"/>
    <property type="match status" value="1"/>
</dbReference>
<keyword evidence="6" id="KW-0862">Zinc</keyword>
<evidence type="ECO:0000256" key="7">
    <source>
        <dbReference type="ARBA" id="ARBA00023134"/>
    </source>
</evidence>
<dbReference type="SUPFAM" id="SSF52540">
    <property type="entry name" value="P-loop containing nucleoside triphosphate hydrolases"/>
    <property type="match status" value="1"/>
</dbReference>
<sequence>MCATCGCGEGAGVRISGESGHSQDHEHPHHHEHPHSHEHSHSTTVVLEQQVLAKNDEVATRNREWMRRRRIAALNVMSSPGAGKTTLLVRTINDLRGRFPVAVIEGDQETALDAERIRSTGSPVVQVNTGAGCHLDAEMIDRAINVNRPLDDSLLLIENVGNLVCPALFDLGEEGKVVLISTPEGADKPMKYPHIFAVADLVIVNKIDLLPYVEFDVEACIRQAKSLNPAVRVVVLSATTGEGLSQWYDWIDSRMALS</sequence>
<keyword evidence="5" id="KW-0378">Hydrolase</keyword>
<organism evidence="10 11">
    <name type="scientific">Rhodococcus globerulus</name>
    <dbReference type="NCBI Taxonomy" id="33008"/>
    <lineage>
        <taxon>Bacteria</taxon>
        <taxon>Bacillati</taxon>
        <taxon>Actinomycetota</taxon>
        <taxon>Actinomycetes</taxon>
        <taxon>Mycobacteriales</taxon>
        <taxon>Nocardiaceae</taxon>
        <taxon>Rhodococcus</taxon>
    </lineage>
</organism>
<dbReference type="Proteomes" id="UP001185927">
    <property type="component" value="Unassembled WGS sequence"/>
</dbReference>
<reference evidence="10 11" key="1">
    <citation type="submission" date="2023-10" db="EMBL/GenBank/DDBJ databases">
        <title>Development of a sustainable strategy for remediation of hydrocarbon-contaminated territories based on the waste exchange concept.</title>
        <authorList>
            <person name="Krivoruchko A."/>
        </authorList>
    </citation>
    <scope>NUCLEOTIDE SEQUENCE [LARGE SCALE GENOMIC DNA]</scope>
    <source>
        <strain evidence="10 11">IEGM 1203</strain>
    </source>
</reference>
<dbReference type="InterPro" id="IPR027417">
    <property type="entry name" value="P-loop_NTPase"/>
</dbReference>
<dbReference type="PANTHER" id="PTHR30134">
    <property type="entry name" value="HYDROGENASE PROTEIN ASSEMBLY PROTEIN, NICKEL CHAPERONE"/>
    <property type="match status" value="1"/>
</dbReference>
<evidence type="ECO:0000256" key="4">
    <source>
        <dbReference type="ARBA" id="ARBA00022741"/>
    </source>
</evidence>
<evidence type="ECO:0000259" key="9">
    <source>
        <dbReference type="Pfam" id="PF02492"/>
    </source>
</evidence>
<feature type="compositionally biased region" description="Basic and acidic residues" evidence="8">
    <location>
        <begin position="21"/>
        <end position="41"/>
    </location>
</feature>
<proteinExistence type="inferred from homology"/>
<evidence type="ECO:0000256" key="8">
    <source>
        <dbReference type="SAM" id="MobiDB-lite"/>
    </source>
</evidence>
<evidence type="ECO:0000313" key="10">
    <source>
        <dbReference type="EMBL" id="MDV6265601.1"/>
    </source>
</evidence>
<dbReference type="InterPro" id="IPR003495">
    <property type="entry name" value="CobW/HypB/UreG_nucleotide-bd"/>
</dbReference>
<protein>
    <submittedName>
        <fullName evidence="10">Hydrogenase nickel incorporation protein HypB</fullName>
    </submittedName>
</protein>
<keyword evidence="11" id="KW-1185">Reference proteome</keyword>
<evidence type="ECO:0000313" key="11">
    <source>
        <dbReference type="Proteomes" id="UP001185927"/>
    </source>
</evidence>
<evidence type="ECO:0000256" key="2">
    <source>
        <dbReference type="ARBA" id="ARBA00022596"/>
    </source>
</evidence>
<dbReference type="NCBIfam" id="TIGR00073">
    <property type="entry name" value="hypB"/>
    <property type="match status" value="1"/>
</dbReference>
<keyword evidence="4" id="KW-0547">Nucleotide-binding</keyword>
<dbReference type="PANTHER" id="PTHR30134:SF2">
    <property type="entry name" value="HYDROGENASE MATURATION FACTOR HYPB"/>
    <property type="match status" value="1"/>
</dbReference>
<dbReference type="InterPro" id="IPR004392">
    <property type="entry name" value="Hyd_mat_HypB"/>
</dbReference>
<evidence type="ECO:0000256" key="5">
    <source>
        <dbReference type="ARBA" id="ARBA00022801"/>
    </source>
</evidence>
<dbReference type="PIRSF" id="PIRSF005624">
    <property type="entry name" value="Ni-bind_GTPase"/>
    <property type="match status" value="1"/>
</dbReference>
<gene>
    <name evidence="10" type="primary">hypB</name>
    <name evidence="10" type="ORF">R3Q16_03230</name>
</gene>
<dbReference type="RefSeq" id="WP_317540566.1">
    <property type="nucleotide sequence ID" value="NZ_JAWLKB010000001.1"/>
</dbReference>